<comment type="caution">
    <text evidence="1">The sequence shown here is derived from an EMBL/GenBank/DDBJ whole genome shotgun (WGS) entry which is preliminary data.</text>
</comment>
<organism evidence="1 2">
    <name type="scientific">Nephila pilipes</name>
    <name type="common">Giant wood spider</name>
    <name type="synonym">Nephila maculata</name>
    <dbReference type="NCBI Taxonomy" id="299642"/>
    <lineage>
        <taxon>Eukaryota</taxon>
        <taxon>Metazoa</taxon>
        <taxon>Ecdysozoa</taxon>
        <taxon>Arthropoda</taxon>
        <taxon>Chelicerata</taxon>
        <taxon>Arachnida</taxon>
        <taxon>Araneae</taxon>
        <taxon>Araneomorphae</taxon>
        <taxon>Entelegynae</taxon>
        <taxon>Araneoidea</taxon>
        <taxon>Nephilidae</taxon>
        <taxon>Nephila</taxon>
    </lineage>
</organism>
<gene>
    <name evidence="1" type="ORF">NPIL_283511</name>
</gene>
<evidence type="ECO:0000313" key="2">
    <source>
        <dbReference type="Proteomes" id="UP000887013"/>
    </source>
</evidence>
<protein>
    <submittedName>
        <fullName evidence="1">Uncharacterized protein</fullName>
    </submittedName>
</protein>
<dbReference type="EMBL" id="BMAW01131664">
    <property type="protein sequence ID" value="GFU40310.1"/>
    <property type="molecule type" value="Genomic_DNA"/>
</dbReference>
<evidence type="ECO:0000313" key="1">
    <source>
        <dbReference type="EMBL" id="GFU40310.1"/>
    </source>
</evidence>
<keyword evidence="2" id="KW-1185">Reference proteome</keyword>
<sequence>MGYPGLSTSHLSIIMSFPLLESVLIESRGEEKTYPASSHSIQGLEKIRQVWMSMHQNNFRRLFVSKPHRNAIFNTSSRVPTPHIGL</sequence>
<reference evidence="1" key="1">
    <citation type="submission" date="2020-08" db="EMBL/GenBank/DDBJ databases">
        <title>Multicomponent nature underlies the extraordinary mechanical properties of spider dragline silk.</title>
        <authorList>
            <person name="Kono N."/>
            <person name="Nakamura H."/>
            <person name="Mori M."/>
            <person name="Yoshida Y."/>
            <person name="Ohtoshi R."/>
            <person name="Malay A.D."/>
            <person name="Moran D.A.P."/>
            <person name="Tomita M."/>
            <person name="Numata K."/>
            <person name="Arakawa K."/>
        </authorList>
    </citation>
    <scope>NUCLEOTIDE SEQUENCE</scope>
</reference>
<proteinExistence type="predicted"/>
<dbReference type="AlphaFoldDB" id="A0A8X6QW43"/>
<name>A0A8X6QW43_NEPPI</name>
<dbReference type="Proteomes" id="UP000887013">
    <property type="component" value="Unassembled WGS sequence"/>
</dbReference>
<accession>A0A8X6QW43</accession>